<reference evidence="3" key="1">
    <citation type="submission" date="2022-08" db="EMBL/GenBank/DDBJ databases">
        <title>Novel sulphate-reducing endosymbionts in the free-living metamonad Anaeramoeba.</title>
        <authorList>
            <person name="Jerlstrom-Hultqvist J."/>
            <person name="Cepicka I."/>
            <person name="Gallot-Lavallee L."/>
            <person name="Salas-Leiva D."/>
            <person name="Curtis B.A."/>
            <person name="Zahonova K."/>
            <person name="Pipaliya S."/>
            <person name="Dacks J."/>
            <person name="Roger A.J."/>
        </authorList>
    </citation>
    <scope>NUCLEOTIDE SEQUENCE</scope>
    <source>
        <strain evidence="3">Busselton2</strain>
    </source>
</reference>
<evidence type="ECO:0000313" key="3">
    <source>
        <dbReference type="EMBL" id="KAJ3427615.1"/>
    </source>
</evidence>
<feature type="compositionally biased region" description="Basic and acidic residues" evidence="2">
    <location>
        <begin position="420"/>
        <end position="432"/>
    </location>
</feature>
<feature type="region of interest" description="Disordered" evidence="2">
    <location>
        <begin position="585"/>
        <end position="639"/>
    </location>
</feature>
<evidence type="ECO:0000256" key="1">
    <source>
        <dbReference type="SAM" id="Coils"/>
    </source>
</evidence>
<keyword evidence="1" id="KW-0175">Coiled coil</keyword>
<feature type="compositionally biased region" description="Basic and acidic residues" evidence="2">
    <location>
        <begin position="585"/>
        <end position="612"/>
    </location>
</feature>
<accession>A0AAV7YHU5</accession>
<name>A0AAV7YHU5_9EUKA</name>
<feature type="region of interest" description="Disordered" evidence="2">
    <location>
        <begin position="419"/>
        <end position="440"/>
    </location>
</feature>
<dbReference type="Proteomes" id="UP001146793">
    <property type="component" value="Unassembled WGS sequence"/>
</dbReference>
<feature type="coiled-coil region" evidence="1">
    <location>
        <begin position="553"/>
        <end position="581"/>
    </location>
</feature>
<protein>
    <submittedName>
        <fullName evidence="3">Uncharacterized protein</fullName>
    </submittedName>
</protein>
<feature type="region of interest" description="Disordered" evidence="2">
    <location>
        <begin position="351"/>
        <end position="370"/>
    </location>
</feature>
<feature type="compositionally biased region" description="Basic residues" evidence="2">
    <location>
        <begin position="615"/>
        <end position="627"/>
    </location>
</feature>
<gene>
    <name evidence="3" type="ORF">M0812_25241</name>
</gene>
<proteinExistence type="predicted"/>
<sequence>MSIELIGNVLSGLKWIYDQDSAQKENTQILTDFLEFCNRMFQVICENKEAFNSEEGTKARQDLLDVVKETEELFKKNSSSKRFKKLVNNKKTIQKIKSLHKRLKNTYQLLVLSGLTGQKKESQIISDYDGQKKLVGEAVNFTNYGLLLAEAILDEGRNDIVLDVIRFLQSSENLQKTEVLIEYLDVLWFNESGLKKNELSYVKSEELKDKIRDLILENNKQLFAKKEYFSKCSKKTIRHILEKIGTIKELDYKNMIQRIYEWSKGRVKKQIKGLKKKTEIWRYVQTIFDPKMLNIVLHQMNFNSFQSFIQYETLSKDELMEISELNVLPSKESSKHFEKILTIEIEKIKSQTSENEKSKKENGEENEKNQKKIKELEVLLGNIKIEKENLEKKLQTEQNTKTELKDLSNEQQFKINKLNNELKKKQSSEKDNNNSNKYDNSEIDENQLSLIVKAAVKIGSDIDLRMPLKTYVNEFYEKTIEFYQDTFSHSYKKFIPYFYLLFTSSNETINQKIKKFENLDLESLCFKNRYDFSTLKKNTARATIKIFRLKLEEIAKENKFSEDEEEIEETKNEQVEDYEENYKDNYKDNYKGRKHFKENSKERRYHERENSYGRRGGRGRGRKGGRHGKGEKSGRRGFKKERRGKFKGYSWKAGSFQKDFELQTINILKMLWLIHWDGYKLNRINEETFNPDTMKSIINESIEQNEKITLLFPYTINKNNACAWKSLVIKKLN</sequence>
<evidence type="ECO:0000313" key="4">
    <source>
        <dbReference type="Proteomes" id="UP001146793"/>
    </source>
</evidence>
<dbReference type="EMBL" id="JANTQA010000060">
    <property type="protein sequence ID" value="KAJ3427615.1"/>
    <property type="molecule type" value="Genomic_DNA"/>
</dbReference>
<dbReference type="AlphaFoldDB" id="A0AAV7YHU5"/>
<organism evidence="3 4">
    <name type="scientific">Anaeramoeba flamelloides</name>
    <dbReference type="NCBI Taxonomy" id="1746091"/>
    <lineage>
        <taxon>Eukaryota</taxon>
        <taxon>Metamonada</taxon>
        <taxon>Anaeramoebidae</taxon>
        <taxon>Anaeramoeba</taxon>
    </lineage>
</organism>
<evidence type="ECO:0000256" key="2">
    <source>
        <dbReference type="SAM" id="MobiDB-lite"/>
    </source>
</evidence>
<comment type="caution">
    <text evidence="3">The sequence shown here is derived from an EMBL/GenBank/DDBJ whole genome shotgun (WGS) entry which is preliminary data.</text>
</comment>